<evidence type="ECO:0000256" key="4">
    <source>
        <dbReference type="ARBA" id="ARBA00022989"/>
    </source>
</evidence>
<keyword evidence="3 6" id="KW-0812">Transmembrane</keyword>
<evidence type="ECO:0000256" key="5">
    <source>
        <dbReference type="ARBA" id="ARBA00023136"/>
    </source>
</evidence>
<evidence type="ECO:0000256" key="3">
    <source>
        <dbReference type="ARBA" id="ARBA00022692"/>
    </source>
</evidence>
<dbReference type="Proteomes" id="UP000233332">
    <property type="component" value="Unassembled WGS sequence"/>
</dbReference>
<dbReference type="Gene3D" id="1.20.1640.10">
    <property type="entry name" value="Multidrug efflux transporter AcrB transmembrane domain"/>
    <property type="match status" value="1"/>
</dbReference>
<feature type="domain" description="Membrane transport protein MMPL" evidence="7">
    <location>
        <begin position="159"/>
        <end position="324"/>
    </location>
</feature>
<evidence type="ECO:0000256" key="1">
    <source>
        <dbReference type="ARBA" id="ARBA00004651"/>
    </source>
</evidence>
<feature type="transmembrane region" description="Helical" evidence="6">
    <location>
        <begin position="710"/>
        <end position="730"/>
    </location>
</feature>
<evidence type="ECO:0000256" key="2">
    <source>
        <dbReference type="ARBA" id="ARBA00022475"/>
    </source>
</evidence>
<dbReference type="InterPro" id="IPR050545">
    <property type="entry name" value="Mycobact_MmpL"/>
</dbReference>
<reference evidence="8 9" key="1">
    <citation type="submission" date="2017-09" db="EMBL/GenBank/DDBJ databases">
        <title>Biodiversity and function of Thalassospira species in the particle-attached aromatic-hydrocarbon-degrading consortia from the surface seawater of the China South Sea.</title>
        <authorList>
            <person name="Dong C."/>
            <person name="Lai Q."/>
            <person name="Shao Z."/>
        </authorList>
    </citation>
    <scope>NUCLEOTIDE SEQUENCE [LARGE SCALE GENOMIC DNA]</scope>
    <source>
        <strain evidence="8 9">139Z-12</strain>
    </source>
</reference>
<proteinExistence type="predicted"/>
<dbReference type="EMBL" id="NXGX01000005">
    <property type="protein sequence ID" value="PKR57737.1"/>
    <property type="molecule type" value="Genomic_DNA"/>
</dbReference>
<dbReference type="PANTHER" id="PTHR33406:SF13">
    <property type="entry name" value="MEMBRANE PROTEIN YDFJ"/>
    <property type="match status" value="1"/>
</dbReference>
<dbReference type="PANTHER" id="PTHR33406">
    <property type="entry name" value="MEMBRANE PROTEIN MJ1562-RELATED"/>
    <property type="match status" value="1"/>
</dbReference>
<protein>
    <recommendedName>
        <fullName evidence="7">Membrane transport protein MMPL domain-containing protein</fullName>
    </recommendedName>
</protein>
<dbReference type="GO" id="GO:0005886">
    <property type="term" value="C:plasma membrane"/>
    <property type="evidence" value="ECO:0007669"/>
    <property type="project" value="UniProtKB-SubCell"/>
</dbReference>
<feature type="transmembrane region" description="Helical" evidence="6">
    <location>
        <begin position="424"/>
        <end position="444"/>
    </location>
</feature>
<organism evidence="8 9">
    <name type="scientific">Thalassospira lohafexi</name>
    <dbReference type="NCBI Taxonomy" id="744227"/>
    <lineage>
        <taxon>Bacteria</taxon>
        <taxon>Pseudomonadati</taxon>
        <taxon>Pseudomonadota</taxon>
        <taxon>Alphaproteobacteria</taxon>
        <taxon>Rhodospirillales</taxon>
        <taxon>Thalassospiraceae</taxon>
        <taxon>Thalassospira</taxon>
    </lineage>
</organism>
<evidence type="ECO:0000313" key="8">
    <source>
        <dbReference type="EMBL" id="PKR57737.1"/>
    </source>
</evidence>
<feature type="transmembrane region" description="Helical" evidence="6">
    <location>
        <begin position="307"/>
        <end position="328"/>
    </location>
</feature>
<dbReference type="AlphaFoldDB" id="A0A2N3L4V7"/>
<accession>A0A2N3L4V7</accession>
<feature type="transmembrane region" description="Helical" evidence="6">
    <location>
        <begin position="281"/>
        <end position="301"/>
    </location>
</feature>
<comment type="subcellular location">
    <subcellularLocation>
        <location evidence="1">Cell membrane</location>
        <topology evidence="1">Multi-pass membrane protein</topology>
    </subcellularLocation>
</comment>
<gene>
    <name evidence="8" type="ORF">COO92_13250</name>
</gene>
<comment type="caution">
    <text evidence="8">The sequence shown here is derived from an EMBL/GenBank/DDBJ whole genome shotgun (WGS) entry which is preliminary data.</text>
</comment>
<feature type="transmembrane region" description="Helical" evidence="6">
    <location>
        <begin position="257"/>
        <end position="274"/>
    </location>
</feature>
<evidence type="ECO:0000259" key="7">
    <source>
        <dbReference type="Pfam" id="PF03176"/>
    </source>
</evidence>
<feature type="transmembrane region" description="Helical" evidence="6">
    <location>
        <begin position="679"/>
        <end position="698"/>
    </location>
</feature>
<feature type="transmembrane region" description="Helical" evidence="6">
    <location>
        <begin position="349"/>
        <end position="368"/>
    </location>
</feature>
<name>A0A2N3L4V7_9PROT</name>
<feature type="transmembrane region" description="Helical" evidence="6">
    <location>
        <begin position="374"/>
        <end position="394"/>
    </location>
</feature>
<keyword evidence="5 6" id="KW-0472">Membrane</keyword>
<evidence type="ECO:0000313" key="9">
    <source>
        <dbReference type="Proteomes" id="UP000233332"/>
    </source>
</evidence>
<evidence type="ECO:0000256" key="6">
    <source>
        <dbReference type="SAM" id="Phobius"/>
    </source>
</evidence>
<feature type="transmembrane region" description="Helical" evidence="6">
    <location>
        <begin position="652"/>
        <end position="673"/>
    </location>
</feature>
<sequence>MAVRGGIWGILLLIMATFAIWQVTSGKARIDGDVLSLIGLEKTDDTARKPDIETVRDLLANDANQAIIMVSANQQDMLETATRALASDITNIPGTKSVSLPGYDAGNLARLSDFYLPHAQSLLSDRDRALLRDGNGEAVYQNAVKTLYAPASMLSAASLRADPFSLLPVFLAELGNKLGSSGIVQRDNHFHTPIIISLSPDLRRQGPDIAWVGKVNDAIANAQSTADQSDGLTIAKTGQVFFAVAEATAAKSDVQRIAIIATLGIFAMVLSVFFSPLPLIGTLITVGSGLIAGIAAVTLIFDGIHAIALVFGASLIGISVDYALHYLVLPADGKSPTARVATIRSGLSLGLLTSVCGFAVLAISPAILLAQIAVYSIAGLIAAYVTVLFILPLLPVRSVKHRSLIPRAYQKFDDTLRRLQLPRLVRGVGALAILGGFAVCVLFIPTDDDIRHLGHGNDTLTTQARLIGDTMGMGGNPVFIRIDGADSQTRLQTGEAVQNALRPLIKDGTVGSGFGLSDMIPSIKRQDENRTLIKDQLFETYAPKLAPLLPINIQTPNPDAPYLHADADAFAQFPELANLHDGMTDIVRLNAVTDANAVATAIADIDAARLINPRATITDQFAHYRNWATAGLAIALLIAGILAMARYGVIRGLCVLGTPAGAMLVALGGAAAIGITINFFTIMALFLVFAIGADYVIFFSESQKHGQQDATRFAVFLSLISSILAFGLLASSSVPVVSAIGTIMAIGLPTAWVLSYAMCPTSVKADQSDA</sequence>
<keyword evidence="9" id="KW-1185">Reference proteome</keyword>
<keyword evidence="2" id="KW-1003">Cell membrane</keyword>
<dbReference type="Pfam" id="PF03176">
    <property type="entry name" value="MMPL"/>
    <property type="match status" value="1"/>
</dbReference>
<feature type="transmembrane region" description="Helical" evidence="6">
    <location>
        <begin position="736"/>
        <end position="757"/>
    </location>
</feature>
<dbReference type="SUPFAM" id="SSF82866">
    <property type="entry name" value="Multidrug efflux transporter AcrB transmembrane domain"/>
    <property type="match status" value="2"/>
</dbReference>
<keyword evidence="4 6" id="KW-1133">Transmembrane helix</keyword>
<dbReference type="RefSeq" id="WP_101302828.1">
    <property type="nucleotide sequence ID" value="NZ_NXGX01000005.1"/>
</dbReference>
<feature type="transmembrane region" description="Helical" evidence="6">
    <location>
        <begin position="627"/>
        <end position="645"/>
    </location>
</feature>
<dbReference type="InterPro" id="IPR004869">
    <property type="entry name" value="MMPL_dom"/>
</dbReference>